<dbReference type="AlphaFoldDB" id="A0A2P8HJD0"/>
<name>A0A2P8HJD0_CHINA</name>
<reference evidence="1 2" key="1">
    <citation type="submission" date="2018-03" db="EMBL/GenBank/DDBJ databases">
        <title>Genomic Encyclopedia of Archaeal and Bacterial Type Strains, Phase II (KMG-II): from individual species to whole genera.</title>
        <authorList>
            <person name="Goeker M."/>
        </authorList>
    </citation>
    <scope>NUCLEOTIDE SEQUENCE [LARGE SCALE GENOMIC DNA]</scope>
    <source>
        <strain evidence="1 2">DSM 24859</strain>
    </source>
</reference>
<sequence>MELLTVIKKPLSICLFILTGLATSAQIKSVDNIESRKFFFEVHHTMLLDENADSVCNEYSTITIHVRNNKILDSVDFTGNPKAIKIAFIRALPLYKKANWKKIIRNSGANFDILQPFSYHYYPNIIANCPDPLPANQIKEMMDADIRSRKSKKIPTYLLELLNVRLYAPVSKK</sequence>
<dbReference type="Proteomes" id="UP000240971">
    <property type="component" value="Unassembled WGS sequence"/>
</dbReference>
<organism evidence="1 2">
    <name type="scientific">Chitinophaga niastensis</name>
    <dbReference type="NCBI Taxonomy" id="536980"/>
    <lineage>
        <taxon>Bacteria</taxon>
        <taxon>Pseudomonadati</taxon>
        <taxon>Bacteroidota</taxon>
        <taxon>Chitinophagia</taxon>
        <taxon>Chitinophagales</taxon>
        <taxon>Chitinophagaceae</taxon>
        <taxon>Chitinophaga</taxon>
    </lineage>
</organism>
<dbReference type="RefSeq" id="WP_106529113.1">
    <property type="nucleotide sequence ID" value="NZ_PYAW01000003.1"/>
</dbReference>
<dbReference type="OrthoDB" id="685706at2"/>
<proteinExistence type="predicted"/>
<comment type="caution">
    <text evidence="1">The sequence shown here is derived from an EMBL/GenBank/DDBJ whole genome shotgun (WGS) entry which is preliminary data.</text>
</comment>
<dbReference type="EMBL" id="PYAW01000003">
    <property type="protein sequence ID" value="PSL46326.1"/>
    <property type="molecule type" value="Genomic_DNA"/>
</dbReference>
<accession>A0A2P8HJD0</accession>
<gene>
    <name evidence="1" type="ORF">CLV51_103304</name>
</gene>
<evidence type="ECO:0000313" key="1">
    <source>
        <dbReference type="EMBL" id="PSL46326.1"/>
    </source>
</evidence>
<protein>
    <submittedName>
        <fullName evidence="1">Uncharacterized protein</fullName>
    </submittedName>
</protein>
<keyword evidence="2" id="KW-1185">Reference proteome</keyword>
<evidence type="ECO:0000313" key="2">
    <source>
        <dbReference type="Proteomes" id="UP000240971"/>
    </source>
</evidence>